<dbReference type="Proteomes" id="UP000078387">
    <property type="component" value="Unassembled WGS sequence"/>
</dbReference>
<dbReference type="AlphaFoldDB" id="A0A5K1UWX9"/>
<feature type="binding site" evidence="2">
    <location>
        <begin position="670"/>
        <end position="673"/>
    </location>
    <ligand>
        <name>substrate</name>
    </ligand>
</feature>
<dbReference type="PANTHER" id="PTHR10807:SF8">
    <property type="entry name" value="PHOSPHATIDYLINOSITOL-3-PHOSPHATE PHOSPHATASE"/>
    <property type="match status" value="1"/>
</dbReference>
<gene>
    <name evidence="4" type="ORF">CL6EHI_016430</name>
</gene>
<dbReference type="InterPro" id="IPR030564">
    <property type="entry name" value="Myotubularin"/>
</dbReference>
<organism evidence="4 5">
    <name type="scientific">Entamoeba histolytica</name>
    <dbReference type="NCBI Taxonomy" id="5759"/>
    <lineage>
        <taxon>Eukaryota</taxon>
        <taxon>Amoebozoa</taxon>
        <taxon>Evosea</taxon>
        <taxon>Archamoebae</taxon>
        <taxon>Mastigamoebida</taxon>
        <taxon>Entamoebidae</taxon>
        <taxon>Entamoeba</taxon>
    </lineage>
</organism>
<dbReference type="VEuPathDB" id="AmoebaDB:KM1_053500"/>
<dbReference type="PANTHER" id="PTHR10807">
    <property type="entry name" value="MYOTUBULARIN-RELATED"/>
    <property type="match status" value="1"/>
</dbReference>
<accession>A0A5K1UWX9</accession>
<dbReference type="InterPro" id="IPR010569">
    <property type="entry name" value="Myotubularin-like_Pase_dom"/>
</dbReference>
<evidence type="ECO:0000256" key="2">
    <source>
        <dbReference type="PIRSR" id="PIRSR630564-2"/>
    </source>
</evidence>
<dbReference type="PROSITE" id="PS00383">
    <property type="entry name" value="TYR_PHOSPHATASE_1"/>
    <property type="match status" value="1"/>
</dbReference>
<dbReference type="GO" id="GO:0046856">
    <property type="term" value="P:phosphatidylinositol dephosphorylation"/>
    <property type="evidence" value="ECO:0007669"/>
    <property type="project" value="TreeGrafter"/>
</dbReference>
<feature type="domain" description="Myotubularin phosphatase" evidence="3">
    <location>
        <begin position="549"/>
        <end position="920"/>
    </location>
</feature>
<dbReference type="InterPro" id="IPR016130">
    <property type="entry name" value="Tyr_Pase_AS"/>
</dbReference>
<proteinExistence type="predicted"/>
<dbReference type="PROSITE" id="PS51339">
    <property type="entry name" value="PPASE_MYOTUBULARIN"/>
    <property type="match status" value="1"/>
</dbReference>
<dbReference type="InterPro" id="IPR029021">
    <property type="entry name" value="Prot-tyrosine_phosphatase-like"/>
</dbReference>
<dbReference type="Pfam" id="PF06602">
    <property type="entry name" value="Myotub-related"/>
    <property type="match status" value="1"/>
</dbReference>
<feature type="binding site" evidence="2">
    <location>
        <begin position="760"/>
        <end position="766"/>
    </location>
    <ligand>
        <name>substrate</name>
    </ligand>
</feature>
<dbReference type="GO" id="GO:0005737">
    <property type="term" value="C:cytoplasm"/>
    <property type="evidence" value="ECO:0007669"/>
    <property type="project" value="TreeGrafter"/>
</dbReference>
<dbReference type="GO" id="GO:0004438">
    <property type="term" value="F:phosphatidylinositol-3-phosphate phosphatase activity"/>
    <property type="evidence" value="ECO:0007669"/>
    <property type="project" value="TreeGrafter"/>
</dbReference>
<dbReference type="EMBL" id="BDEQ01000001">
    <property type="protein sequence ID" value="GAT96031.1"/>
    <property type="molecule type" value="Genomic_DNA"/>
</dbReference>
<dbReference type="GO" id="GO:0106018">
    <property type="term" value="F:phosphatidylinositol-3,5-bisphosphate phosphatase activity"/>
    <property type="evidence" value="ECO:0007669"/>
    <property type="project" value="TreeGrafter"/>
</dbReference>
<reference evidence="4 5" key="1">
    <citation type="submission" date="2016-05" db="EMBL/GenBank/DDBJ databases">
        <title>First whole genome sequencing of Entamoeba histolytica HM1:IMSS-clone-6.</title>
        <authorList>
            <person name="Mukherjee Avik.K."/>
            <person name="Izumyama S."/>
            <person name="Nakada-Tsukui K."/>
            <person name="Nozaki T."/>
        </authorList>
    </citation>
    <scope>NUCLEOTIDE SEQUENCE [LARGE SCALE GENOMIC DNA]</scope>
    <source>
        <strain evidence="4 5">HM1:IMSS clone 6</strain>
    </source>
</reference>
<evidence type="ECO:0000256" key="1">
    <source>
        <dbReference type="PIRSR" id="PIRSR630564-1"/>
    </source>
</evidence>
<dbReference type="VEuPathDB" id="AmoebaDB:EHI7A_023210"/>
<protein>
    <submittedName>
        <fullName evidence="4">Myotubularin putative</fullName>
    </submittedName>
</protein>
<feature type="binding site" evidence="2">
    <location>
        <begin position="695"/>
        <end position="696"/>
    </location>
    <ligand>
        <name>substrate</name>
    </ligand>
</feature>
<dbReference type="CDD" id="cd14507">
    <property type="entry name" value="PTP-MTM-like"/>
    <property type="match status" value="1"/>
</dbReference>
<dbReference type="VEuPathDB" id="AmoebaDB:EHI_016430"/>
<sequence>MNEEIENYFQVRVDSCQKNEKTNEVIVKITVTSVELMWNVYRRWKEFIKYLISLQKLTTTRSILLKDWSEEVILESKEKIDDLQTLINALFSNESVQREIEKSQFFFESFQPVYSLVTVLHEGSMKFCDCLIQDNLQFTSSHLVLSQNYHLYFYLTTDEFSFPVIDVSLPIHSCVYVHSSPTNIFLSIDTKTVFILQMANYIEAEWWSKLIARFPSSKSKIPSPIKKVFESISSVSHNIFAECCNECNPHKKKQLKQEIKQTIQNKNVITALKKLKTKNVVDNVGEFVELSVQAIMGTNLESVQTTLNSSVCLTINNVIVTENRKLKDLEMKETDFISLQAVNKEMKMILSASALHEEELKEIKEKEYKNNDNKINTQLTKINQINEKEGVVSNNREETLNNNLSCYPYEHLVKIYSGILHLHLQYKAGPPVTCIGLKFIAGSLIITSARIIFRVEKGDYDNQEDDGLFSSPRRLCSEEGFEIPIPLFYEIKKEKVLLPSIGNYCCVLVKCKNFHQFSLAFFDGNKADELEDIIMKAVGRGRLHEMFYFRGNYESPIYYDKELERLEWNKSGMNLVRIDVKGYPNKVVVPIVNEEEINQVIGFRSKGRIPAATWWNREKGVIMRSSQPLVGLKTSRCFSDEKLLEKAAQLSKNKRISIIDCRPKLNASANLIKGMGFEDIRYYKNSEIIFLEIDNIHKMRESFLELTSVTKKLSYCNVGATDGMKMITSSKWLYHINKILKGTYLTTNKFLNGNSLLIHCSDGWDRTSQIVSLVEIIIDPYYRTIEGLEALIDKDWIAFGHKFQDRCRHFISTQSINEYSPIFLQFIDCIYQFMRIFPKEFEFNETFLIEIIQQTYSCYFGNFLFNCVEPINPRPESLWNILNNKEIQCRFVNPSYHPSTSILNLSFLEKQVPVLWRKYYLQYHKFHSL</sequence>
<name>A0A5K1UWX9_ENTHI</name>
<dbReference type="VEuPathDB" id="AmoebaDB:KM1_053390"/>
<dbReference type="SUPFAM" id="SSF52799">
    <property type="entry name" value="(Phosphotyrosine protein) phosphatases II"/>
    <property type="match status" value="1"/>
</dbReference>
<evidence type="ECO:0000313" key="5">
    <source>
        <dbReference type="Proteomes" id="UP000078387"/>
    </source>
</evidence>
<feature type="active site" description="Phosphocysteine intermediate" evidence="1">
    <location>
        <position position="760"/>
    </location>
</feature>
<dbReference type="VEuPathDB" id="AmoebaDB:EHI8A_021610"/>
<dbReference type="OMA" id="GRIHEMF"/>
<evidence type="ECO:0000259" key="3">
    <source>
        <dbReference type="PROSITE" id="PS51339"/>
    </source>
</evidence>
<dbReference type="VEuPathDB" id="AmoebaDB:EHI5A_042880"/>
<evidence type="ECO:0000313" key="4">
    <source>
        <dbReference type="EMBL" id="GAT96031.1"/>
    </source>
</evidence>
<comment type="caution">
    <text evidence="4">The sequence shown here is derived from an EMBL/GenBank/DDBJ whole genome shotgun (WGS) entry which is preliminary data.</text>
</comment>